<comment type="caution">
    <text evidence="2">Lacks conserved residue(s) required for the propagation of feature annotation.</text>
</comment>
<evidence type="ECO:0000256" key="3">
    <source>
        <dbReference type="PIRNR" id="PIRNR002070"/>
    </source>
</evidence>
<dbReference type="HAMAP" id="MF_00984">
    <property type="entry name" value="SSB"/>
    <property type="match status" value="1"/>
</dbReference>
<dbReference type="SUPFAM" id="SSF50249">
    <property type="entry name" value="Nucleic acid-binding proteins"/>
    <property type="match status" value="1"/>
</dbReference>
<dbReference type="PANTHER" id="PTHR10302:SF0">
    <property type="entry name" value="SINGLE-STRANDED DNA-BINDING PROTEIN, MITOCHONDRIAL"/>
    <property type="match status" value="1"/>
</dbReference>
<evidence type="ECO:0000256" key="1">
    <source>
        <dbReference type="ARBA" id="ARBA00023125"/>
    </source>
</evidence>
<dbReference type="GO" id="GO:0009295">
    <property type="term" value="C:nucleoid"/>
    <property type="evidence" value="ECO:0007669"/>
    <property type="project" value="TreeGrafter"/>
</dbReference>
<feature type="compositionally biased region" description="Polar residues" evidence="4">
    <location>
        <begin position="104"/>
        <end position="119"/>
    </location>
</feature>
<keyword evidence="2" id="KW-0234">DNA repair</keyword>
<sequence length="128" mass="14402">MNICIITGHLGADPESTYTQNETLVVTFSIAFKSTKDKTSWIKTVCFKKTAELAERYLHKGAKVAVTGLLDQDKWTTEHGENRTMIKLIANNLEFLKTDGRGFQNETSSDNEPNTNELNSNEDDDIPF</sequence>
<organism evidence="5 6">
    <name type="scientific">Desulfamplus magnetovallimortis</name>
    <dbReference type="NCBI Taxonomy" id="1246637"/>
    <lineage>
        <taxon>Bacteria</taxon>
        <taxon>Pseudomonadati</taxon>
        <taxon>Thermodesulfobacteriota</taxon>
        <taxon>Desulfobacteria</taxon>
        <taxon>Desulfobacterales</taxon>
        <taxon>Desulfobacteraceae</taxon>
        <taxon>Desulfamplus</taxon>
    </lineage>
</organism>
<keyword evidence="6" id="KW-1185">Reference proteome</keyword>
<dbReference type="GO" id="GO:0003697">
    <property type="term" value="F:single-stranded DNA binding"/>
    <property type="evidence" value="ECO:0007669"/>
    <property type="project" value="UniProtKB-UniRule"/>
</dbReference>
<reference evidence="5 6" key="1">
    <citation type="submission" date="2017-03" db="EMBL/GenBank/DDBJ databases">
        <authorList>
            <person name="Afonso C.L."/>
            <person name="Miller P.J."/>
            <person name="Scott M.A."/>
            <person name="Spackman E."/>
            <person name="Goraichik I."/>
            <person name="Dimitrov K.M."/>
            <person name="Suarez D.L."/>
            <person name="Swayne D.E."/>
        </authorList>
    </citation>
    <scope>NUCLEOTIDE SEQUENCE [LARGE SCALE GENOMIC DNA]</scope>
    <source>
        <strain evidence="5">PRJEB14757</strain>
    </source>
</reference>
<keyword evidence="2" id="KW-0227">DNA damage</keyword>
<dbReference type="Gene3D" id="2.40.50.140">
    <property type="entry name" value="Nucleic acid-binding proteins"/>
    <property type="match status" value="1"/>
</dbReference>
<dbReference type="Proteomes" id="UP000191931">
    <property type="component" value="Unassembled WGS sequence"/>
</dbReference>
<dbReference type="NCBIfam" id="TIGR00621">
    <property type="entry name" value="ssb"/>
    <property type="match status" value="1"/>
</dbReference>
<dbReference type="AlphaFoldDB" id="A0A1W1HEB8"/>
<feature type="short sequence motif" description="Important for interaction with partner proteins" evidence="2">
    <location>
        <begin position="123"/>
        <end position="128"/>
    </location>
</feature>
<dbReference type="STRING" id="1246637.MTBBW1_2490006"/>
<dbReference type="GO" id="GO:0006260">
    <property type="term" value="P:DNA replication"/>
    <property type="evidence" value="ECO:0007669"/>
    <property type="project" value="UniProtKB-UniRule"/>
</dbReference>
<dbReference type="RefSeq" id="WP_245809565.1">
    <property type="nucleotide sequence ID" value="NZ_LT828567.1"/>
</dbReference>
<dbReference type="EMBL" id="FWEV01000167">
    <property type="protein sequence ID" value="SLM30829.1"/>
    <property type="molecule type" value="Genomic_DNA"/>
</dbReference>
<dbReference type="InterPro" id="IPR012340">
    <property type="entry name" value="NA-bd_OB-fold"/>
</dbReference>
<comment type="function">
    <text evidence="2">Plays an important role in DNA replication, recombination and repair. Binds to ssDNA and to an array of partner proteins to recruit them to their sites of action during DNA metabolism.</text>
</comment>
<comment type="subunit">
    <text evidence="2">Homotetramer.</text>
</comment>
<dbReference type="Pfam" id="PF00436">
    <property type="entry name" value="SSB"/>
    <property type="match status" value="1"/>
</dbReference>
<keyword evidence="2" id="KW-0235">DNA replication</keyword>
<evidence type="ECO:0000256" key="4">
    <source>
        <dbReference type="SAM" id="MobiDB-lite"/>
    </source>
</evidence>
<dbReference type="PROSITE" id="PS50935">
    <property type="entry name" value="SSB"/>
    <property type="match status" value="1"/>
</dbReference>
<evidence type="ECO:0000313" key="5">
    <source>
        <dbReference type="EMBL" id="SLM30829.1"/>
    </source>
</evidence>
<dbReference type="GO" id="GO:0006310">
    <property type="term" value="P:DNA recombination"/>
    <property type="evidence" value="ECO:0007669"/>
    <property type="project" value="UniProtKB-UniRule"/>
</dbReference>
<dbReference type="GO" id="GO:0006281">
    <property type="term" value="P:DNA repair"/>
    <property type="evidence" value="ECO:0007669"/>
    <property type="project" value="UniProtKB-UniRule"/>
</dbReference>
<gene>
    <name evidence="5" type="ORF">MTBBW1_2490006</name>
</gene>
<dbReference type="PIRSF" id="PIRSF002070">
    <property type="entry name" value="SSB"/>
    <property type="match status" value="1"/>
</dbReference>
<name>A0A1W1HEB8_9BACT</name>
<dbReference type="InterPro" id="IPR011344">
    <property type="entry name" value="ssDNA-bd"/>
</dbReference>
<keyword evidence="2" id="KW-0233">DNA recombination</keyword>
<dbReference type="CDD" id="cd04496">
    <property type="entry name" value="SSB_OBF"/>
    <property type="match status" value="1"/>
</dbReference>
<evidence type="ECO:0000313" key="6">
    <source>
        <dbReference type="Proteomes" id="UP000191931"/>
    </source>
</evidence>
<dbReference type="InterPro" id="IPR000424">
    <property type="entry name" value="Primosome_PriB/ssb"/>
</dbReference>
<protein>
    <recommendedName>
        <fullName evidence="2 3">Single-stranded DNA-binding protein</fullName>
        <shortName evidence="2">SSB</shortName>
    </recommendedName>
</protein>
<proteinExistence type="inferred from homology"/>
<keyword evidence="1 2" id="KW-0238">DNA-binding</keyword>
<dbReference type="PANTHER" id="PTHR10302">
    <property type="entry name" value="SINGLE-STRANDED DNA-BINDING PROTEIN"/>
    <property type="match status" value="1"/>
</dbReference>
<evidence type="ECO:0000256" key="2">
    <source>
        <dbReference type="HAMAP-Rule" id="MF_00984"/>
    </source>
</evidence>
<accession>A0A1W1HEB8</accession>
<feature type="region of interest" description="Disordered" evidence="4">
    <location>
        <begin position="100"/>
        <end position="128"/>
    </location>
</feature>